<reference evidence="1" key="1">
    <citation type="submission" date="2020-08" db="EMBL/GenBank/DDBJ databases">
        <title>Spodoptera exigua strain:BAW_Kor-Di-RS1 Genome sequencing and assembly.</title>
        <authorList>
            <person name="Kim J."/>
            <person name="Nam H.Y."/>
            <person name="Kwon M."/>
            <person name="Choi J.H."/>
            <person name="Cho S.R."/>
            <person name="Kim G.-H."/>
        </authorList>
    </citation>
    <scope>NUCLEOTIDE SEQUENCE</scope>
    <source>
        <strain evidence="1">BAW_Kor-Di-RS1</strain>
        <tissue evidence="1">Whole-body</tissue>
    </source>
</reference>
<evidence type="ECO:0000313" key="2">
    <source>
        <dbReference type="Proteomes" id="UP000648187"/>
    </source>
</evidence>
<keyword evidence="2" id="KW-1185">Reference proteome</keyword>
<proteinExistence type="predicted"/>
<name>A0A835GIN3_SPOEX</name>
<gene>
    <name evidence="1" type="ORF">HW555_004262</name>
</gene>
<dbReference type="AlphaFoldDB" id="A0A835GIN3"/>
<dbReference type="EMBL" id="JACKWZ010000047">
    <property type="protein sequence ID" value="KAF9419091.1"/>
    <property type="molecule type" value="Genomic_DNA"/>
</dbReference>
<sequence>MNPCSCNKSEIDQEEWLALISQLCALKELDEEKILEILTNCGRPGEVPVEIPQYRAFFIAPKSKSALRIQSGAKMPTK</sequence>
<organism evidence="1 2">
    <name type="scientific">Spodoptera exigua</name>
    <name type="common">Beet armyworm</name>
    <name type="synonym">Noctua fulgens</name>
    <dbReference type="NCBI Taxonomy" id="7107"/>
    <lineage>
        <taxon>Eukaryota</taxon>
        <taxon>Metazoa</taxon>
        <taxon>Ecdysozoa</taxon>
        <taxon>Arthropoda</taxon>
        <taxon>Hexapoda</taxon>
        <taxon>Insecta</taxon>
        <taxon>Pterygota</taxon>
        <taxon>Neoptera</taxon>
        <taxon>Endopterygota</taxon>
        <taxon>Lepidoptera</taxon>
        <taxon>Glossata</taxon>
        <taxon>Ditrysia</taxon>
        <taxon>Noctuoidea</taxon>
        <taxon>Noctuidae</taxon>
        <taxon>Amphipyrinae</taxon>
        <taxon>Spodoptera</taxon>
    </lineage>
</organism>
<comment type="caution">
    <text evidence="1">The sequence shown here is derived from an EMBL/GenBank/DDBJ whole genome shotgun (WGS) entry which is preliminary data.</text>
</comment>
<evidence type="ECO:0000313" key="1">
    <source>
        <dbReference type="EMBL" id="KAF9419091.1"/>
    </source>
</evidence>
<accession>A0A835GIN3</accession>
<protein>
    <submittedName>
        <fullName evidence="1">Uncharacterized protein</fullName>
    </submittedName>
</protein>
<dbReference type="Proteomes" id="UP000648187">
    <property type="component" value="Unassembled WGS sequence"/>
</dbReference>